<dbReference type="EC" id="2.7.13.3" evidence="2"/>
<evidence type="ECO:0000313" key="13">
    <source>
        <dbReference type="EMBL" id="MBC3812344.1"/>
    </source>
</evidence>
<dbReference type="InterPro" id="IPR000014">
    <property type="entry name" value="PAS"/>
</dbReference>
<dbReference type="InterPro" id="IPR004358">
    <property type="entry name" value="Sig_transdc_His_kin-like_C"/>
</dbReference>
<dbReference type="PROSITE" id="PS50112">
    <property type="entry name" value="PAS"/>
    <property type="match status" value="1"/>
</dbReference>
<dbReference type="InterPro" id="IPR036097">
    <property type="entry name" value="HisK_dim/P_sf"/>
</dbReference>
<dbReference type="Proteomes" id="UP000637632">
    <property type="component" value="Unassembled WGS sequence"/>
</dbReference>
<keyword evidence="10" id="KW-0812">Transmembrane</keyword>
<dbReference type="SUPFAM" id="SSF55874">
    <property type="entry name" value="ATPase domain of HSP90 chaperone/DNA topoisomerase II/histidine kinase"/>
    <property type="match status" value="1"/>
</dbReference>
<keyword evidence="3" id="KW-0597">Phosphoprotein</keyword>
<keyword evidence="10" id="KW-1133">Transmembrane helix</keyword>
<organism evidence="13 14">
    <name type="scientific">Undibacterium aquatile</name>
    <dbReference type="NCBI Taxonomy" id="1537398"/>
    <lineage>
        <taxon>Bacteria</taxon>
        <taxon>Pseudomonadati</taxon>
        <taxon>Pseudomonadota</taxon>
        <taxon>Betaproteobacteria</taxon>
        <taxon>Burkholderiales</taxon>
        <taxon>Oxalobacteraceae</taxon>
        <taxon>Undibacterium</taxon>
    </lineage>
</organism>
<dbReference type="Pfam" id="PF02518">
    <property type="entry name" value="HATPase_c"/>
    <property type="match status" value="1"/>
</dbReference>
<evidence type="ECO:0000256" key="8">
    <source>
        <dbReference type="ARBA" id="ARBA00023012"/>
    </source>
</evidence>
<evidence type="ECO:0000256" key="3">
    <source>
        <dbReference type="ARBA" id="ARBA00022553"/>
    </source>
</evidence>
<dbReference type="InterPro" id="IPR003594">
    <property type="entry name" value="HATPase_dom"/>
</dbReference>
<dbReference type="PROSITE" id="PS50109">
    <property type="entry name" value="HIS_KIN"/>
    <property type="match status" value="1"/>
</dbReference>
<keyword evidence="6" id="KW-0418">Kinase</keyword>
<dbReference type="InterPro" id="IPR005467">
    <property type="entry name" value="His_kinase_dom"/>
</dbReference>
<dbReference type="InterPro" id="IPR035965">
    <property type="entry name" value="PAS-like_dom_sf"/>
</dbReference>
<dbReference type="CDD" id="cd00082">
    <property type="entry name" value="HisKA"/>
    <property type="match status" value="1"/>
</dbReference>
<dbReference type="Gene3D" id="3.30.450.20">
    <property type="entry name" value="PAS domain"/>
    <property type="match status" value="2"/>
</dbReference>
<name>A0ABR6XHH7_9BURK</name>
<dbReference type="Gene3D" id="1.10.287.130">
    <property type="match status" value="1"/>
</dbReference>
<dbReference type="Pfam" id="PF13426">
    <property type="entry name" value="PAS_9"/>
    <property type="match status" value="1"/>
</dbReference>
<feature type="transmembrane region" description="Helical" evidence="10">
    <location>
        <begin position="48"/>
        <end position="66"/>
    </location>
</feature>
<evidence type="ECO:0000313" key="14">
    <source>
        <dbReference type="Proteomes" id="UP000637632"/>
    </source>
</evidence>
<evidence type="ECO:0000256" key="2">
    <source>
        <dbReference type="ARBA" id="ARBA00012438"/>
    </source>
</evidence>
<dbReference type="PRINTS" id="PR00344">
    <property type="entry name" value="BCTRLSENSOR"/>
</dbReference>
<dbReference type="InterPro" id="IPR003661">
    <property type="entry name" value="HisK_dim/P_dom"/>
</dbReference>
<dbReference type="RefSeq" id="WP_190480032.1">
    <property type="nucleotide sequence ID" value="NZ_JACOFT010000004.1"/>
</dbReference>
<comment type="caution">
    <text evidence="13">The sequence shown here is derived from an EMBL/GenBank/DDBJ whole genome shotgun (WGS) entry which is preliminary data.</text>
</comment>
<evidence type="ECO:0000256" key="9">
    <source>
        <dbReference type="SAM" id="Coils"/>
    </source>
</evidence>
<proteinExistence type="predicted"/>
<keyword evidence="9" id="KW-0175">Coiled coil</keyword>
<dbReference type="Gene3D" id="3.30.565.10">
    <property type="entry name" value="Histidine kinase-like ATPase, C-terminal domain"/>
    <property type="match status" value="1"/>
</dbReference>
<evidence type="ECO:0000259" key="12">
    <source>
        <dbReference type="PROSITE" id="PS50112"/>
    </source>
</evidence>
<evidence type="ECO:0000256" key="7">
    <source>
        <dbReference type="ARBA" id="ARBA00022840"/>
    </source>
</evidence>
<dbReference type="CDD" id="cd00130">
    <property type="entry name" value="PAS"/>
    <property type="match status" value="1"/>
</dbReference>
<feature type="coiled-coil region" evidence="9">
    <location>
        <begin position="353"/>
        <end position="387"/>
    </location>
</feature>
<keyword evidence="4" id="KW-0808">Transferase</keyword>
<dbReference type="NCBIfam" id="TIGR00229">
    <property type="entry name" value="sensory_box"/>
    <property type="match status" value="2"/>
</dbReference>
<feature type="domain" description="Histidine kinase" evidence="11">
    <location>
        <begin position="403"/>
        <end position="635"/>
    </location>
</feature>
<keyword evidence="14" id="KW-1185">Reference proteome</keyword>
<evidence type="ECO:0000256" key="5">
    <source>
        <dbReference type="ARBA" id="ARBA00022741"/>
    </source>
</evidence>
<evidence type="ECO:0000256" key="6">
    <source>
        <dbReference type="ARBA" id="ARBA00022777"/>
    </source>
</evidence>
<feature type="transmembrane region" description="Helical" evidence="10">
    <location>
        <begin position="15"/>
        <end position="36"/>
    </location>
</feature>
<evidence type="ECO:0000256" key="1">
    <source>
        <dbReference type="ARBA" id="ARBA00000085"/>
    </source>
</evidence>
<comment type="catalytic activity">
    <reaction evidence="1">
        <text>ATP + protein L-histidine = ADP + protein N-phospho-L-histidine.</text>
        <dbReference type="EC" id="2.7.13.3"/>
    </reaction>
</comment>
<keyword evidence="8" id="KW-0902">Two-component regulatory system</keyword>
<feature type="domain" description="PAS" evidence="12">
    <location>
        <begin position="96"/>
        <end position="170"/>
    </location>
</feature>
<dbReference type="EMBL" id="JACOFT010000004">
    <property type="protein sequence ID" value="MBC3812344.1"/>
    <property type="molecule type" value="Genomic_DNA"/>
</dbReference>
<gene>
    <name evidence="13" type="ORF">H8K26_12910</name>
</gene>
<keyword evidence="10" id="KW-0472">Membrane</keyword>
<protein>
    <recommendedName>
        <fullName evidence="2">histidine kinase</fullName>
        <ecNumber evidence="2">2.7.13.3</ecNumber>
    </recommendedName>
</protein>
<dbReference type="InterPro" id="IPR013767">
    <property type="entry name" value="PAS_fold"/>
</dbReference>
<accession>A0ABR6XHH7</accession>
<keyword evidence="5" id="KW-0547">Nucleotide-binding</keyword>
<sequence>MRFRFEQEYGQGKHIAYLLSGLLFAEAMLLLGSVFYSGRAAEQLVVENVLLCIQLVLAFSTMLLMLHQSNHASSGLTGSQPETQNRFKEVAGSEDRVALFETVFQLVPDTVTITRLDTGQYLDVNRNWEPMSGYSREEAIGRTSTELNLWVNPEQRRELVSRVAHEAEVRNVQAAFRHKDGRIFQCRISGTRFSLNGCEYLMLTSRNIDTEIATENARQIAETMLRENEKKYTTLFQLSPLPLGLIDVSSHQMIEVNDAWSTQFKFDRRHVITDVQMCDFWVTPEQPDAAIRSLLNHKEINQIEVVVRNSVGVDVICLMSARLLDMNSKTVFIFSLMDVTRQYQVEKEIREMSAELEIRVRQRTQNLEDANAELASVVESLRRAQEKLIRSEKMAALGSLVAGIAHELNTPLGNSVTVASTLQDQTMEFSQTLSNGQLKRSALNQYIEVATHGTELLMRNLSIARDLIASFKQVAVDQSSSQRRVFDLATVLNEIIATLSPMYKKGPYILKTNFAEKIEMDSYPGPLGQILTNFVTNALIHAFDGRDDGEMSVNSRLLNEKQVEIVFADNGVGITEADQKRVFDPFFTTRLGQGGSGLGMHIVYNLVTDVLGGEIRLQSIPGAGTSFTLLLPLVAPHISLESDVIAIQ</sequence>
<dbReference type="SUPFAM" id="SSF47384">
    <property type="entry name" value="Homodimeric domain of signal transducing histidine kinase"/>
    <property type="match status" value="1"/>
</dbReference>
<keyword evidence="7" id="KW-0067">ATP-binding</keyword>
<dbReference type="Pfam" id="PF00989">
    <property type="entry name" value="PAS"/>
    <property type="match status" value="1"/>
</dbReference>
<dbReference type="SMART" id="SM00091">
    <property type="entry name" value="PAS"/>
    <property type="match status" value="2"/>
</dbReference>
<evidence type="ECO:0000256" key="4">
    <source>
        <dbReference type="ARBA" id="ARBA00022679"/>
    </source>
</evidence>
<dbReference type="SUPFAM" id="SSF55785">
    <property type="entry name" value="PYP-like sensor domain (PAS domain)"/>
    <property type="match status" value="2"/>
</dbReference>
<dbReference type="PANTHER" id="PTHR43065">
    <property type="entry name" value="SENSOR HISTIDINE KINASE"/>
    <property type="match status" value="1"/>
</dbReference>
<evidence type="ECO:0000259" key="11">
    <source>
        <dbReference type="PROSITE" id="PS50109"/>
    </source>
</evidence>
<dbReference type="InterPro" id="IPR036890">
    <property type="entry name" value="HATPase_C_sf"/>
</dbReference>
<reference evidence="13 14" key="1">
    <citation type="submission" date="2020-08" db="EMBL/GenBank/DDBJ databases">
        <title>Novel species isolated from subtropical streams in China.</title>
        <authorList>
            <person name="Lu H."/>
        </authorList>
    </citation>
    <scope>NUCLEOTIDE SEQUENCE [LARGE SCALE GENOMIC DNA]</scope>
    <source>
        <strain evidence="13 14">CCTCC AB 2015119</strain>
    </source>
</reference>
<dbReference type="SMART" id="SM00387">
    <property type="entry name" value="HATPase_c"/>
    <property type="match status" value="1"/>
</dbReference>
<evidence type="ECO:0000256" key="10">
    <source>
        <dbReference type="SAM" id="Phobius"/>
    </source>
</evidence>